<evidence type="ECO:0000313" key="3">
    <source>
        <dbReference type="EMBL" id="KAG2893946.1"/>
    </source>
</evidence>
<dbReference type="Proteomes" id="UP000251314">
    <property type="component" value="Unassembled WGS sequence"/>
</dbReference>
<protein>
    <submittedName>
        <fullName evidence="7">Uncharacterized protein</fullName>
    </submittedName>
</protein>
<evidence type="ECO:0000313" key="8">
    <source>
        <dbReference type="Proteomes" id="UP000251314"/>
    </source>
</evidence>
<reference evidence="7 8" key="1">
    <citation type="submission" date="2018-01" db="EMBL/GenBank/DDBJ databases">
        <title>Draft genome of the strawberry crown rot pathogen Phytophthora cactorum.</title>
        <authorList>
            <person name="Armitage A.D."/>
            <person name="Lysoe E."/>
            <person name="Nellist C.F."/>
            <person name="Harrison R.J."/>
            <person name="Brurberg M.B."/>
        </authorList>
    </citation>
    <scope>NUCLEOTIDE SEQUENCE [LARGE SCALE GENOMIC DNA]</scope>
    <source>
        <strain evidence="7 8">10300</strain>
    </source>
</reference>
<dbReference type="EMBL" id="RCMG01000913">
    <property type="protein sequence ID" value="KAG2842440.1"/>
    <property type="molecule type" value="Genomic_DNA"/>
</dbReference>
<comment type="caution">
    <text evidence="7">The sequence shown here is derived from an EMBL/GenBank/DDBJ whole genome shotgun (WGS) entry which is preliminary data.</text>
</comment>
<feature type="region of interest" description="Disordered" evidence="1">
    <location>
        <begin position="12"/>
        <end position="33"/>
    </location>
</feature>
<dbReference type="VEuPathDB" id="FungiDB:PC110_g21460"/>
<name>A0A329RE03_9STRA</name>
<proteinExistence type="predicted"/>
<organism evidence="7 8">
    <name type="scientific">Phytophthora cactorum</name>
    <dbReference type="NCBI Taxonomy" id="29920"/>
    <lineage>
        <taxon>Eukaryota</taxon>
        <taxon>Sar</taxon>
        <taxon>Stramenopiles</taxon>
        <taxon>Oomycota</taxon>
        <taxon>Peronosporomycetes</taxon>
        <taxon>Peronosporales</taxon>
        <taxon>Peronosporaceae</taxon>
        <taxon>Phytophthora</taxon>
    </lineage>
</organism>
<dbReference type="EMBL" id="RCMI01000934">
    <property type="protein sequence ID" value="KAG2893946.1"/>
    <property type="molecule type" value="Genomic_DNA"/>
</dbReference>
<dbReference type="EMBL" id="MJFZ01001430">
    <property type="protein sequence ID" value="RAW22096.1"/>
    <property type="molecule type" value="Genomic_DNA"/>
</dbReference>
<evidence type="ECO:0000313" key="7">
    <source>
        <dbReference type="EMBL" id="RAW22096.1"/>
    </source>
</evidence>
<evidence type="ECO:0000313" key="4">
    <source>
        <dbReference type="EMBL" id="KAG2907120.1"/>
    </source>
</evidence>
<sequence>MLHKQLLQLMDEDFKPAAPSPSPMARKRCRNTSHTHKQLDDWVLVSGVQKRRQRCRNTSHTHKQLDDWVLVSGVQKRRQRACKVCPLY</sequence>
<dbReference type="STRING" id="29920.A0A329RE03"/>
<dbReference type="Proteomes" id="UP000736787">
    <property type="component" value="Unassembled WGS sequence"/>
</dbReference>
<reference evidence="2" key="2">
    <citation type="submission" date="2018-10" db="EMBL/GenBank/DDBJ databases">
        <title>Effector identification in a new, highly contiguous assembly of the strawberry crown rot pathogen Phytophthora cactorum.</title>
        <authorList>
            <person name="Armitage A.D."/>
            <person name="Nellist C.F."/>
            <person name="Bates H."/>
            <person name="Vickerstaff R.J."/>
            <person name="Harrison R.J."/>
        </authorList>
    </citation>
    <scope>NUCLEOTIDE SEQUENCE</scope>
    <source>
        <strain evidence="2">15-7</strain>
        <strain evidence="3">4032</strain>
        <strain evidence="4">4040</strain>
        <strain evidence="5">P415</strain>
        <strain evidence="6">P421</strain>
    </source>
</reference>
<evidence type="ECO:0000313" key="5">
    <source>
        <dbReference type="EMBL" id="KAG2967472.1"/>
    </source>
</evidence>
<evidence type="ECO:0000313" key="6">
    <source>
        <dbReference type="EMBL" id="KAG3211983.1"/>
    </source>
</evidence>
<dbReference type="Proteomes" id="UP000735874">
    <property type="component" value="Unassembled WGS sequence"/>
</dbReference>
<dbReference type="Proteomes" id="UP000760860">
    <property type="component" value="Unassembled WGS sequence"/>
</dbReference>
<dbReference type="Proteomes" id="UP000697107">
    <property type="component" value="Unassembled WGS sequence"/>
</dbReference>
<evidence type="ECO:0000256" key="1">
    <source>
        <dbReference type="SAM" id="MobiDB-lite"/>
    </source>
</evidence>
<dbReference type="AlphaFoldDB" id="A0A329RE03"/>
<dbReference type="OrthoDB" id="10379146at2759"/>
<keyword evidence="8" id="KW-1185">Reference proteome</keyword>
<evidence type="ECO:0000313" key="2">
    <source>
        <dbReference type="EMBL" id="KAG2842440.1"/>
    </source>
</evidence>
<dbReference type="EMBL" id="RCMV01000889">
    <property type="protein sequence ID" value="KAG3211983.1"/>
    <property type="molecule type" value="Genomic_DNA"/>
</dbReference>
<dbReference type="EMBL" id="RCMK01000935">
    <property type="protein sequence ID" value="KAG2907120.1"/>
    <property type="molecule type" value="Genomic_DNA"/>
</dbReference>
<dbReference type="EMBL" id="RCML01000929">
    <property type="protein sequence ID" value="KAG2967472.1"/>
    <property type="molecule type" value="Genomic_DNA"/>
</dbReference>
<accession>A0A329RE03</accession>
<gene>
    <name evidence="7" type="ORF">PC110_g21460</name>
    <name evidence="2" type="ORF">PC113_g18801</name>
    <name evidence="3" type="ORF">PC115_g18296</name>
    <name evidence="4" type="ORF">PC117_g20291</name>
    <name evidence="5" type="ORF">PC118_g18560</name>
    <name evidence="6" type="ORF">PC129_g17052</name>
</gene>
<dbReference type="Proteomes" id="UP000774804">
    <property type="component" value="Unassembled WGS sequence"/>
</dbReference>